<evidence type="ECO:0000313" key="2">
    <source>
        <dbReference type="Proteomes" id="UP000651271"/>
    </source>
</evidence>
<comment type="caution">
    <text evidence="1">The sequence shown here is derived from an EMBL/GenBank/DDBJ whole genome shotgun (WGS) entry which is preliminary data.</text>
</comment>
<keyword evidence="2" id="KW-1185">Reference proteome</keyword>
<dbReference type="InterPro" id="IPR038056">
    <property type="entry name" value="YjbR-like_sf"/>
</dbReference>
<gene>
    <name evidence="1" type="ORF">H8B04_12745</name>
</gene>
<dbReference type="SUPFAM" id="SSF142906">
    <property type="entry name" value="YjbR-like"/>
    <property type="match status" value="1"/>
</dbReference>
<dbReference type="Proteomes" id="UP000651271">
    <property type="component" value="Unassembled WGS sequence"/>
</dbReference>
<name>A0ABR7YGI3_9SPHI</name>
<keyword evidence="1" id="KW-0238">DNA-binding</keyword>
<dbReference type="RefSeq" id="WP_190302601.1">
    <property type="nucleotide sequence ID" value="NZ_JACOIJ010000027.1"/>
</dbReference>
<dbReference type="InterPro" id="IPR058532">
    <property type="entry name" value="YjbR/MT2646/Rv2570-like"/>
</dbReference>
<evidence type="ECO:0000313" key="1">
    <source>
        <dbReference type="EMBL" id="MBD1430419.1"/>
    </source>
</evidence>
<dbReference type="Pfam" id="PF04237">
    <property type="entry name" value="YjbR"/>
    <property type="match status" value="1"/>
</dbReference>
<organism evidence="1 2">
    <name type="scientific">Sphingobacterium litopenaei</name>
    <dbReference type="NCBI Taxonomy" id="2763500"/>
    <lineage>
        <taxon>Bacteria</taxon>
        <taxon>Pseudomonadati</taxon>
        <taxon>Bacteroidota</taxon>
        <taxon>Sphingobacteriia</taxon>
        <taxon>Sphingobacteriales</taxon>
        <taxon>Sphingobacteriaceae</taxon>
        <taxon>Sphingobacterium</taxon>
    </lineage>
</organism>
<reference evidence="1 2" key="1">
    <citation type="submission" date="2020-08" db="EMBL/GenBank/DDBJ databases">
        <title>Sphingobacterium sp. DN04309 isolated from aquaculture water.</title>
        <authorList>
            <person name="Zhang M."/>
        </authorList>
    </citation>
    <scope>NUCLEOTIDE SEQUENCE [LARGE SCALE GENOMIC DNA]</scope>
    <source>
        <strain evidence="1 2">DN04309</strain>
    </source>
</reference>
<protein>
    <submittedName>
        <fullName evidence="1">MmcQ/YjbR family DNA-binding protein</fullName>
    </submittedName>
</protein>
<proteinExistence type="predicted"/>
<accession>A0ABR7YGI3</accession>
<dbReference type="EMBL" id="JACOIJ010000027">
    <property type="protein sequence ID" value="MBD1430419.1"/>
    <property type="molecule type" value="Genomic_DNA"/>
</dbReference>
<dbReference type="GO" id="GO:0003677">
    <property type="term" value="F:DNA binding"/>
    <property type="evidence" value="ECO:0007669"/>
    <property type="project" value="UniProtKB-KW"/>
</dbReference>
<dbReference type="Gene3D" id="3.90.1150.30">
    <property type="match status" value="1"/>
</dbReference>
<sequence length="125" mass="14494">MVNLETFRKIALAYPEAMEDTHFDKISFRVKKKIFATYNPKNNQASVKLSLSDQDLYALIDKNIIYPVPNAWGRQGWTIVELNTIKEEIITAIVRSAYCQVAPPKLVNTYLSKKYHVIWEILFAQ</sequence>